<feature type="domain" description="Surface lipoprotein assembly modifier N-terminal TPR repeats region" evidence="9">
    <location>
        <begin position="65"/>
        <end position="161"/>
    </location>
</feature>
<gene>
    <name evidence="10" type="ORF">E5A73_20755</name>
</gene>
<comment type="subcellular location">
    <subcellularLocation>
        <location evidence="1">Cell outer membrane</location>
        <topology evidence="1">Multi-pass membrane protein</topology>
    </subcellularLocation>
</comment>
<dbReference type="EMBL" id="SRXT01000010">
    <property type="protein sequence ID" value="TGX48757.1"/>
    <property type="molecule type" value="Genomic_DNA"/>
</dbReference>
<proteinExistence type="inferred from homology"/>
<protein>
    <submittedName>
        <fullName evidence="10">DUF560 domain-containing protein</fullName>
    </submittedName>
</protein>
<dbReference type="SUPFAM" id="SSF48452">
    <property type="entry name" value="TPR-like"/>
    <property type="match status" value="1"/>
</dbReference>
<evidence type="ECO:0000256" key="4">
    <source>
        <dbReference type="ARBA" id="ARBA00022729"/>
    </source>
</evidence>
<dbReference type="InterPro" id="IPR011990">
    <property type="entry name" value="TPR-like_helical_dom_sf"/>
</dbReference>
<dbReference type="Pfam" id="PF24575">
    <property type="entry name" value="TPR_Slam"/>
    <property type="match status" value="1"/>
</dbReference>
<sequence length="488" mass="53640">MLFLAGAAAVCAPADAQTVGGQDTRLRLDQGIDRRSADREARLLDDADDLSAPPTSIEINGTTYTVSNDVNEMGQALYVSVMRRVWPDVRRFLKAYLALEAHDPMLVLYAKGALARQAGDLRAAEGHYRAIVDIRADFVPGQLELARILFENRKDRDALRAFRQTRAVLAAQGDQAAGVVRTVDDFLRALEQRRGWQGYFAIGPGYSSNLNQSSAGYACLLAADDGTCLIDRTMPAPIKSAGINFEGTINRRVPLGGNSGISGRALVFGDIYPGNGDFSQATLTTQLGYDYRTAKASLTLSPTFDLGTFGPEVLYGATGFRAEAMYTLSRALAVRIEASRKTLRYRQAAYAVHDGGLTEAYLTGWYALPKGWTLFGGPDFLDKNADDPADGYRQYGARVGLNKQFGAAINVLLIASYRVRDQDAYSALLEAKRRDREQNYTAILKIPALKFAKLMPSLLVQHNRVNSNVGWLYSYRRTTASMRLEYAF</sequence>
<evidence type="ECO:0000259" key="8">
    <source>
        <dbReference type="Pfam" id="PF04575"/>
    </source>
</evidence>
<reference evidence="10 11" key="1">
    <citation type="submission" date="2019-04" db="EMBL/GenBank/DDBJ databases">
        <title>Sphingomonas psychrotolerans sp. nov., isolated from soil in the Tianshan Mountains, Xinjiang, China.</title>
        <authorList>
            <person name="Luo Y."/>
            <person name="Sheng H."/>
        </authorList>
    </citation>
    <scope>NUCLEOTIDE SEQUENCE [LARGE SCALE GENOMIC DNA]</scope>
    <source>
        <strain evidence="10 11">ZFGT-11</strain>
    </source>
</reference>
<keyword evidence="4" id="KW-0732">Signal</keyword>
<evidence type="ECO:0000256" key="7">
    <source>
        <dbReference type="ARBA" id="ARBA00023609"/>
    </source>
</evidence>
<dbReference type="SUPFAM" id="SSF56935">
    <property type="entry name" value="Porins"/>
    <property type="match status" value="1"/>
</dbReference>
<keyword evidence="5" id="KW-0472">Membrane</keyword>
<dbReference type="GO" id="GO:0009279">
    <property type="term" value="C:cell outer membrane"/>
    <property type="evidence" value="ECO:0007669"/>
    <property type="project" value="UniProtKB-SubCell"/>
</dbReference>
<evidence type="ECO:0000256" key="1">
    <source>
        <dbReference type="ARBA" id="ARBA00004571"/>
    </source>
</evidence>
<dbReference type="Pfam" id="PF04575">
    <property type="entry name" value="SlipAM"/>
    <property type="match status" value="1"/>
</dbReference>
<comment type="caution">
    <text evidence="10">The sequence shown here is derived from an EMBL/GenBank/DDBJ whole genome shotgun (WGS) entry which is preliminary data.</text>
</comment>
<accession>A0A4S1X1D9</accession>
<dbReference type="AlphaFoldDB" id="A0A4S1X1D9"/>
<dbReference type="OrthoDB" id="7525402at2"/>
<evidence type="ECO:0000256" key="2">
    <source>
        <dbReference type="ARBA" id="ARBA00022452"/>
    </source>
</evidence>
<keyword evidence="3" id="KW-0812">Transmembrane</keyword>
<organism evidence="10 11">
    <name type="scientific">Sphingomonas gei</name>
    <dbReference type="NCBI Taxonomy" id="1395960"/>
    <lineage>
        <taxon>Bacteria</taxon>
        <taxon>Pseudomonadati</taxon>
        <taxon>Pseudomonadota</taxon>
        <taxon>Alphaproteobacteria</taxon>
        <taxon>Sphingomonadales</taxon>
        <taxon>Sphingomonadaceae</taxon>
        <taxon>Sphingomonas</taxon>
    </lineage>
</organism>
<feature type="domain" description="Surface lipoprotein assembly modifier C-terminal" evidence="8">
    <location>
        <begin position="196"/>
        <end position="488"/>
    </location>
</feature>
<comment type="similarity">
    <text evidence="7">Belongs to the Slam family.</text>
</comment>
<evidence type="ECO:0000256" key="5">
    <source>
        <dbReference type="ARBA" id="ARBA00023136"/>
    </source>
</evidence>
<dbReference type="InterPro" id="IPR057556">
    <property type="entry name" value="TPR_Slam"/>
</dbReference>
<keyword evidence="2" id="KW-1134">Transmembrane beta strand</keyword>
<dbReference type="Proteomes" id="UP000306147">
    <property type="component" value="Unassembled WGS sequence"/>
</dbReference>
<dbReference type="InterPro" id="IPR007655">
    <property type="entry name" value="Slam_C"/>
</dbReference>
<dbReference type="Gene3D" id="1.25.40.10">
    <property type="entry name" value="Tetratricopeptide repeat domain"/>
    <property type="match status" value="1"/>
</dbReference>
<evidence type="ECO:0000313" key="11">
    <source>
        <dbReference type="Proteomes" id="UP000306147"/>
    </source>
</evidence>
<name>A0A4S1X1D9_9SPHN</name>
<keyword evidence="6" id="KW-0998">Cell outer membrane</keyword>
<evidence type="ECO:0000256" key="3">
    <source>
        <dbReference type="ARBA" id="ARBA00022692"/>
    </source>
</evidence>
<keyword evidence="11" id="KW-1185">Reference proteome</keyword>
<evidence type="ECO:0000259" key="9">
    <source>
        <dbReference type="Pfam" id="PF24575"/>
    </source>
</evidence>
<evidence type="ECO:0000313" key="10">
    <source>
        <dbReference type="EMBL" id="TGX48757.1"/>
    </source>
</evidence>
<evidence type="ECO:0000256" key="6">
    <source>
        <dbReference type="ARBA" id="ARBA00023237"/>
    </source>
</evidence>